<dbReference type="eggNOG" id="KOG2845">
    <property type="taxonomic scope" value="Eukaryota"/>
</dbReference>
<dbReference type="VEuPathDB" id="TrichDB:TVAG_056660"/>
<proteinExistence type="predicted"/>
<reference evidence="3" key="1">
    <citation type="submission" date="2006-10" db="EMBL/GenBank/DDBJ databases">
        <authorList>
            <person name="Amadeo P."/>
            <person name="Zhao Q."/>
            <person name="Wortman J."/>
            <person name="Fraser-Liggett C."/>
            <person name="Carlton J."/>
        </authorList>
    </citation>
    <scope>NUCLEOTIDE SEQUENCE</scope>
    <source>
        <strain evidence="3">G3</strain>
    </source>
</reference>
<feature type="region of interest" description="Disordered" evidence="1">
    <location>
        <begin position="155"/>
        <end position="180"/>
    </location>
</feature>
<name>A2ECM5_TRIV3</name>
<dbReference type="VEuPathDB" id="TrichDB:TVAGG3_0882160"/>
<dbReference type="PANTHER" id="PTHR12963">
    <property type="entry name" value="THYROID RECEPTOR INTERACTING PROTEIN RELATED"/>
    <property type="match status" value="1"/>
</dbReference>
<protein>
    <submittedName>
        <fullName evidence="3">Zinc finger motif, C2HC5-type family protein</fullName>
    </submittedName>
</protein>
<dbReference type="SMR" id="A2ECM5"/>
<dbReference type="InParanoid" id="A2ECM5"/>
<organism evidence="3 4">
    <name type="scientific">Trichomonas vaginalis (strain ATCC PRA-98 / G3)</name>
    <dbReference type="NCBI Taxonomy" id="412133"/>
    <lineage>
        <taxon>Eukaryota</taxon>
        <taxon>Metamonada</taxon>
        <taxon>Parabasalia</taxon>
        <taxon>Trichomonadida</taxon>
        <taxon>Trichomonadidae</taxon>
        <taxon>Trichomonas</taxon>
    </lineage>
</organism>
<feature type="compositionally biased region" description="Acidic residues" evidence="1">
    <location>
        <begin position="155"/>
        <end position="166"/>
    </location>
</feature>
<dbReference type="GO" id="GO:0008270">
    <property type="term" value="F:zinc ion binding"/>
    <property type="evidence" value="ECO:0007669"/>
    <property type="project" value="InterPro"/>
</dbReference>
<evidence type="ECO:0000259" key="2">
    <source>
        <dbReference type="Pfam" id="PF06221"/>
    </source>
</evidence>
<dbReference type="GO" id="GO:0072344">
    <property type="term" value="P:rescue of stalled ribosome"/>
    <property type="evidence" value="ECO:0007669"/>
    <property type="project" value="InterPro"/>
</dbReference>
<dbReference type="InterPro" id="IPR039128">
    <property type="entry name" value="TRIP4-like"/>
</dbReference>
<sequence>MSKTQFSELLEQAERRRAGKGNKSGKKKSNIALMPQVTVNIPEKEIDFNKECGCYGTEHPAINNCMNCGRVICRAEGERPCPYCGTPVFSDETLENPDKMEYLAAQFQALATKTGWVPICDRDLKKSVAAPHTETKIYDLETDWFSNEIAKIYGLEEEEEEEEEEVNQGPVFSDYEEDAE</sequence>
<dbReference type="InterPro" id="IPR009349">
    <property type="entry name" value="TRIP4/RQT4_C2HC5_Znf"/>
</dbReference>
<dbReference type="PANTHER" id="PTHR12963:SF4">
    <property type="entry name" value="ACTIVATING SIGNAL COINTEGRATOR 1"/>
    <property type="match status" value="1"/>
</dbReference>
<feature type="domain" description="TRIP4/RQT4 C2HC5-type zinc finger" evidence="2">
    <location>
        <begin position="50"/>
        <end position="94"/>
    </location>
</feature>
<reference evidence="3" key="2">
    <citation type="journal article" date="2007" name="Science">
        <title>Draft genome sequence of the sexually transmitted pathogen Trichomonas vaginalis.</title>
        <authorList>
            <person name="Carlton J.M."/>
            <person name="Hirt R.P."/>
            <person name="Silva J.C."/>
            <person name="Delcher A.L."/>
            <person name="Schatz M."/>
            <person name="Zhao Q."/>
            <person name="Wortman J.R."/>
            <person name="Bidwell S.L."/>
            <person name="Alsmark U.C.M."/>
            <person name="Besteiro S."/>
            <person name="Sicheritz-Ponten T."/>
            <person name="Noel C.J."/>
            <person name="Dacks J.B."/>
            <person name="Foster P.G."/>
            <person name="Simillion C."/>
            <person name="Van de Peer Y."/>
            <person name="Miranda-Saavedra D."/>
            <person name="Barton G.J."/>
            <person name="Westrop G.D."/>
            <person name="Mueller S."/>
            <person name="Dessi D."/>
            <person name="Fiori P.L."/>
            <person name="Ren Q."/>
            <person name="Paulsen I."/>
            <person name="Zhang H."/>
            <person name="Bastida-Corcuera F.D."/>
            <person name="Simoes-Barbosa A."/>
            <person name="Brown M.T."/>
            <person name="Hayes R.D."/>
            <person name="Mukherjee M."/>
            <person name="Okumura C.Y."/>
            <person name="Schneider R."/>
            <person name="Smith A.J."/>
            <person name="Vanacova S."/>
            <person name="Villalvazo M."/>
            <person name="Haas B.J."/>
            <person name="Pertea M."/>
            <person name="Feldblyum T.V."/>
            <person name="Utterback T.R."/>
            <person name="Shu C.L."/>
            <person name="Osoegawa K."/>
            <person name="de Jong P.J."/>
            <person name="Hrdy I."/>
            <person name="Horvathova L."/>
            <person name="Zubacova Z."/>
            <person name="Dolezal P."/>
            <person name="Malik S.B."/>
            <person name="Logsdon J.M. Jr."/>
            <person name="Henze K."/>
            <person name="Gupta A."/>
            <person name="Wang C.C."/>
            <person name="Dunne R.L."/>
            <person name="Upcroft J.A."/>
            <person name="Upcroft P."/>
            <person name="White O."/>
            <person name="Salzberg S.L."/>
            <person name="Tang P."/>
            <person name="Chiu C.-H."/>
            <person name="Lee Y.-S."/>
            <person name="Embley T.M."/>
            <person name="Coombs G.H."/>
            <person name="Mottram J.C."/>
            <person name="Tachezy J."/>
            <person name="Fraser-Liggett C.M."/>
            <person name="Johnson P.J."/>
        </authorList>
    </citation>
    <scope>NUCLEOTIDE SEQUENCE [LARGE SCALE GENOMIC DNA]</scope>
    <source>
        <strain evidence="3">G3</strain>
    </source>
</reference>
<accession>A2ECM5</accession>
<dbReference type="OrthoDB" id="338816at2759"/>
<dbReference type="KEGG" id="tva:4767545"/>
<gene>
    <name evidence="3" type="ORF">TVAG_056660</name>
</gene>
<dbReference type="EMBL" id="DS113354">
    <property type="protein sequence ID" value="EAY09622.1"/>
    <property type="molecule type" value="Genomic_DNA"/>
</dbReference>
<dbReference type="STRING" id="5722.A2ECM5"/>
<evidence type="ECO:0000313" key="3">
    <source>
        <dbReference type="EMBL" id="EAY09622.1"/>
    </source>
</evidence>
<dbReference type="AlphaFoldDB" id="A2ECM5"/>
<dbReference type="GO" id="GO:0180022">
    <property type="term" value="C:RQC-trigger complex"/>
    <property type="evidence" value="ECO:0007669"/>
    <property type="project" value="InterPro"/>
</dbReference>
<dbReference type="RefSeq" id="XP_001321845.1">
    <property type="nucleotide sequence ID" value="XM_001321810.1"/>
</dbReference>
<keyword evidence="4" id="KW-1185">Reference proteome</keyword>
<dbReference type="Pfam" id="PF06221">
    <property type="entry name" value="zf-C2HC5"/>
    <property type="match status" value="1"/>
</dbReference>
<dbReference type="GO" id="GO:0005634">
    <property type="term" value="C:nucleus"/>
    <property type="evidence" value="ECO:0007669"/>
    <property type="project" value="InterPro"/>
</dbReference>
<evidence type="ECO:0000313" key="4">
    <source>
        <dbReference type="Proteomes" id="UP000001542"/>
    </source>
</evidence>
<evidence type="ECO:0000256" key="1">
    <source>
        <dbReference type="SAM" id="MobiDB-lite"/>
    </source>
</evidence>
<dbReference type="Proteomes" id="UP000001542">
    <property type="component" value="Unassembled WGS sequence"/>
</dbReference>